<organism evidence="1 2">
    <name type="scientific">Caballeronia jiangsuensis</name>
    <dbReference type="NCBI Taxonomy" id="1458357"/>
    <lineage>
        <taxon>Bacteria</taxon>
        <taxon>Pseudomonadati</taxon>
        <taxon>Pseudomonadota</taxon>
        <taxon>Betaproteobacteria</taxon>
        <taxon>Burkholderiales</taxon>
        <taxon>Burkholderiaceae</taxon>
        <taxon>Caballeronia</taxon>
    </lineage>
</organism>
<dbReference type="Proteomes" id="UP001629462">
    <property type="component" value="Unassembled WGS sequence"/>
</dbReference>
<accession>A0ABW9CU10</accession>
<gene>
    <name evidence="1" type="ORF">PQR08_28930</name>
</gene>
<dbReference type="Pfam" id="PF13279">
    <property type="entry name" value="4HBT_2"/>
    <property type="match status" value="1"/>
</dbReference>
<proteinExistence type="predicted"/>
<evidence type="ECO:0000313" key="2">
    <source>
        <dbReference type="Proteomes" id="UP001629462"/>
    </source>
</evidence>
<dbReference type="SUPFAM" id="SSF54637">
    <property type="entry name" value="Thioesterase/thiol ester dehydrase-isomerase"/>
    <property type="match status" value="1"/>
</dbReference>
<reference evidence="1 2" key="1">
    <citation type="journal article" date="2024" name="Chem. Sci.">
        <title>Discovery of megapolipeptins by genome mining of a Burkholderiales bacteria collection.</title>
        <authorList>
            <person name="Paulo B.S."/>
            <person name="Recchia M.J.J."/>
            <person name="Lee S."/>
            <person name="Fergusson C.H."/>
            <person name="Romanowski S.B."/>
            <person name="Hernandez A."/>
            <person name="Krull N."/>
            <person name="Liu D.Y."/>
            <person name="Cavanagh H."/>
            <person name="Bos A."/>
            <person name="Gray C.A."/>
            <person name="Murphy B.T."/>
            <person name="Linington R.G."/>
            <person name="Eustaquio A.S."/>
        </authorList>
    </citation>
    <scope>NUCLEOTIDE SEQUENCE [LARGE SCALE GENOMIC DNA]</scope>
    <source>
        <strain evidence="1 2">RL17-374-BIF-D</strain>
    </source>
</reference>
<dbReference type="CDD" id="cd00586">
    <property type="entry name" value="4HBT"/>
    <property type="match status" value="1"/>
</dbReference>
<comment type="caution">
    <text evidence="1">The sequence shown here is derived from an EMBL/GenBank/DDBJ whole genome shotgun (WGS) entry which is preliminary data.</text>
</comment>
<dbReference type="EMBL" id="JAQQDB010000035">
    <property type="protein sequence ID" value="MFM0521458.1"/>
    <property type="molecule type" value="Genomic_DNA"/>
</dbReference>
<dbReference type="Gene3D" id="3.10.129.10">
    <property type="entry name" value="Hotdog Thioesterase"/>
    <property type="match status" value="1"/>
</dbReference>
<evidence type="ECO:0000313" key="1">
    <source>
        <dbReference type="EMBL" id="MFM0521458.1"/>
    </source>
</evidence>
<dbReference type="InterPro" id="IPR029069">
    <property type="entry name" value="HotDog_dom_sf"/>
</dbReference>
<dbReference type="RefSeq" id="WP_408163129.1">
    <property type="nucleotide sequence ID" value="NZ_JAQQDB010000035.1"/>
</dbReference>
<keyword evidence="2" id="KW-1185">Reference proteome</keyword>
<name>A0ABW9CU10_9BURK</name>
<sequence>MTTDTAFYCDKLVRFQHCDPAGIVFYPQYFVLFHEVLEDWFNHGLRVDYARFIGTRKLGIPTVNIQADFVAPSKHGETLRFALGVREIGRSSIKLSLTATVENELRAKIEQTVVVFSLEHRAAIAVPTELRQQMMKFAAQEPRLS</sequence>
<protein>
    <submittedName>
        <fullName evidence="1">Thioesterase family protein</fullName>
    </submittedName>
</protein>